<keyword evidence="3" id="KW-1185">Reference proteome</keyword>
<dbReference type="InterPro" id="IPR011042">
    <property type="entry name" value="6-blade_b-propeller_TolB-like"/>
</dbReference>
<evidence type="ECO:0000313" key="3">
    <source>
        <dbReference type="Proteomes" id="UP001303115"/>
    </source>
</evidence>
<sequence length="342" mass="35615">MRPFLYISTFLAAACGAQASGGHTQPPIRNIFTFPKNTFIENIAVRANSNLVITSLSVPTLFSINPTLPNATAPVIYTFPNATGISGIAEITPDLFALVTGVWDLANTRAILGSLAIWTIDFTTTKPPNSAPKVKFITTVPNSTVLNGIAAHPSNPRLLLAADSALGAVWRVDLATGAHDVAFSSPLLAPTSEGHLGINGLKAAGEHVYFTNSAQGLLGRVKIDREGGPKGEVEVLAKAAEAGADVVYDDFALDFSFSKRGKDPKGVWIASHPSYAVRVALAGAGAGGQWVVNDTGKLLNPTSAALGRGSGRQERTLYVTNGGEFVGADLVNEGVVAVDLGQ</sequence>
<evidence type="ECO:0000256" key="1">
    <source>
        <dbReference type="SAM" id="SignalP"/>
    </source>
</evidence>
<keyword evidence="1" id="KW-0732">Signal</keyword>
<name>A0AAN6PH61_9PEZI</name>
<dbReference type="Proteomes" id="UP001303115">
    <property type="component" value="Unassembled WGS sequence"/>
</dbReference>
<evidence type="ECO:0000313" key="2">
    <source>
        <dbReference type="EMBL" id="KAK4040796.1"/>
    </source>
</evidence>
<feature type="chain" id="PRO_5042843707" description="SMP-30/Gluconolactonase/LRE-like region domain-containing protein" evidence="1">
    <location>
        <begin position="20"/>
        <end position="342"/>
    </location>
</feature>
<dbReference type="PANTHER" id="PTHR42060:SF1">
    <property type="entry name" value="NHL REPEAT-CONTAINING PROTEIN"/>
    <property type="match status" value="1"/>
</dbReference>
<organism evidence="2 3">
    <name type="scientific">Parachaetomium inaequale</name>
    <dbReference type="NCBI Taxonomy" id="2588326"/>
    <lineage>
        <taxon>Eukaryota</taxon>
        <taxon>Fungi</taxon>
        <taxon>Dikarya</taxon>
        <taxon>Ascomycota</taxon>
        <taxon>Pezizomycotina</taxon>
        <taxon>Sordariomycetes</taxon>
        <taxon>Sordariomycetidae</taxon>
        <taxon>Sordariales</taxon>
        <taxon>Chaetomiaceae</taxon>
        <taxon>Parachaetomium</taxon>
    </lineage>
</organism>
<feature type="signal peptide" evidence="1">
    <location>
        <begin position="1"/>
        <end position="19"/>
    </location>
</feature>
<protein>
    <recommendedName>
        <fullName evidence="4">SMP-30/Gluconolactonase/LRE-like region domain-containing protein</fullName>
    </recommendedName>
</protein>
<dbReference type="PANTHER" id="PTHR42060">
    <property type="entry name" value="NHL REPEAT-CONTAINING PROTEIN-RELATED"/>
    <property type="match status" value="1"/>
</dbReference>
<dbReference type="Gene3D" id="2.120.10.30">
    <property type="entry name" value="TolB, C-terminal domain"/>
    <property type="match status" value="1"/>
</dbReference>
<dbReference type="SUPFAM" id="SSF63829">
    <property type="entry name" value="Calcium-dependent phosphotriesterase"/>
    <property type="match status" value="1"/>
</dbReference>
<reference evidence="3" key="1">
    <citation type="journal article" date="2023" name="Mol. Phylogenet. Evol.">
        <title>Genome-scale phylogeny and comparative genomics of the fungal order Sordariales.</title>
        <authorList>
            <person name="Hensen N."/>
            <person name="Bonometti L."/>
            <person name="Westerberg I."/>
            <person name="Brannstrom I.O."/>
            <person name="Guillou S."/>
            <person name="Cros-Aarteil S."/>
            <person name="Calhoun S."/>
            <person name="Haridas S."/>
            <person name="Kuo A."/>
            <person name="Mondo S."/>
            <person name="Pangilinan J."/>
            <person name="Riley R."/>
            <person name="LaButti K."/>
            <person name="Andreopoulos B."/>
            <person name="Lipzen A."/>
            <person name="Chen C."/>
            <person name="Yan M."/>
            <person name="Daum C."/>
            <person name="Ng V."/>
            <person name="Clum A."/>
            <person name="Steindorff A."/>
            <person name="Ohm R.A."/>
            <person name="Martin F."/>
            <person name="Silar P."/>
            <person name="Natvig D.O."/>
            <person name="Lalanne C."/>
            <person name="Gautier V."/>
            <person name="Ament-Velasquez S.L."/>
            <person name="Kruys A."/>
            <person name="Hutchinson M.I."/>
            <person name="Powell A.J."/>
            <person name="Barry K."/>
            <person name="Miller A.N."/>
            <person name="Grigoriev I.V."/>
            <person name="Debuchy R."/>
            <person name="Gladieux P."/>
            <person name="Hiltunen Thoren M."/>
            <person name="Johannesson H."/>
        </authorList>
    </citation>
    <scope>NUCLEOTIDE SEQUENCE [LARGE SCALE GENOMIC DNA]</scope>
    <source>
        <strain evidence="3">CBS 284.82</strain>
    </source>
</reference>
<proteinExistence type="predicted"/>
<comment type="caution">
    <text evidence="2">The sequence shown here is derived from an EMBL/GenBank/DDBJ whole genome shotgun (WGS) entry which is preliminary data.</text>
</comment>
<dbReference type="EMBL" id="MU854369">
    <property type="protein sequence ID" value="KAK4040796.1"/>
    <property type="molecule type" value="Genomic_DNA"/>
</dbReference>
<evidence type="ECO:0008006" key="4">
    <source>
        <dbReference type="Google" id="ProtNLM"/>
    </source>
</evidence>
<gene>
    <name evidence="2" type="ORF">C8A01DRAFT_15358</name>
</gene>
<dbReference type="InterPro" id="IPR052998">
    <property type="entry name" value="Hetero-Diels-Alderase-like"/>
</dbReference>
<dbReference type="PROSITE" id="PS51257">
    <property type="entry name" value="PROKAR_LIPOPROTEIN"/>
    <property type="match status" value="1"/>
</dbReference>
<dbReference type="AlphaFoldDB" id="A0AAN6PH61"/>
<accession>A0AAN6PH61</accession>